<dbReference type="InterPro" id="IPR023885">
    <property type="entry name" value="4Fe4S-binding_SPASM_dom"/>
</dbReference>
<dbReference type="NCBIfam" id="TIGR04085">
    <property type="entry name" value="rSAM_more_4Fe4S"/>
    <property type="match status" value="1"/>
</dbReference>
<dbReference type="InterPro" id="IPR000385">
    <property type="entry name" value="MoaA_NifB_PqqE_Fe-S-bd_CS"/>
</dbReference>
<dbReference type="AlphaFoldDB" id="F6BJF1"/>
<dbReference type="InterPro" id="IPR023867">
    <property type="entry name" value="Sulphatase_maturase_rSAM"/>
</dbReference>
<organism evidence="8 9">
    <name type="scientific">Thermoanaerobacterium xylanolyticum (strain ATCC 49914 / DSM 7097 / LX-11)</name>
    <dbReference type="NCBI Taxonomy" id="858215"/>
    <lineage>
        <taxon>Bacteria</taxon>
        <taxon>Bacillati</taxon>
        <taxon>Bacillota</taxon>
        <taxon>Clostridia</taxon>
        <taxon>Thermoanaerobacterales</taxon>
        <taxon>Thermoanaerobacteraceae</taxon>
        <taxon>Thermoanaerobacterium</taxon>
    </lineage>
</organism>
<dbReference type="InterPro" id="IPR006638">
    <property type="entry name" value="Elp3/MiaA/NifB-like_rSAM"/>
</dbReference>
<keyword evidence="9" id="KW-1185">Reference proteome</keyword>
<evidence type="ECO:0000313" key="8">
    <source>
        <dbReference type="EMBL" id="AEF16919.1"/>
    </source>
</evidence>
<dbReference type="EMBL" id="CP002739">
    <property type="protein sequence ID" value="AEF16919.1"/>
    <property type="molecule type" value="Genomic_DNA"/>
</dbReference>
<dbReference type="Gene3D" id="3.20.20.70">
    <property type="entry name" value="Aldolase class I"/>
    <property type="match status" value="1"/>
</dbReference>
<keyword evidence="3" id="KW-0949">S-adenosyl-L-methionine</keyword>
<dbReference type="NCBIfam" id="TIGR03974">
    <property type="entry name" value="rSAM_six_Cys"/>
    <property type="match status" value="1"/>
</dbReference>
<evidence type="ECO:0000259" key="7">
    <source>
        <dbReference type="PROSITE" id="PS51918"/>
    </source>
</evidence>
<dbReference type="SFLD" id="SFLDG01386">
    <property type="entry name" value="main_SPASM_domain-containing"/>
    <property type="match status" value="1"/>
</dbReference>
<dbReference type="SFLD" id="SFLDS00029">
    <property type="entry name" value="Radical_SAM"/>
    <property type="match status" value="1"/>
</dbReference>
<keyword evidence="2" id="KW-0004">4Fe-4S</keyword>
<protein>
    <submittedName>
        <fullName evidence="8">Radical SAM domain protein</fullName>
    </submittedName>
</protein>
<sequence length="453" mass="51501">MVHTFSLNGYNFAVDENSGAIHMLDDIGYGILKGRSKLPSYEEIVDDLKSKYSIDEIKEAYNELKELENEGLLFAPLINLEEAASHFTAKDSVKALCLHVSHDCNLRCEYCFAQKGDYNTGRKLMSKEVAFKAVDYLVKNSSGRRNIEIDFFGGEPLLNFDVVKATVDYGRSLEDKFNKKFYFTITTNGTLLDDEKIKFLNKNMDNVVISIDGRKEIHDEIRHYASGNGSYDKIVPLAKKLVEERNGKSYFIRGTFTKKNKDFSKDVFHLADLGFKEISVEPVVGTGDEIYFDESDLPEILDEYENLAKLYIKRLKSGKSFRFYHFNLNLYNGPCLLKRITACGAGYEYLAVSPEGNIYPCHQFVGQEEFVIGNIDDGITNIELKDKFKNNNIFAKEECKNCWAKLFCSGGCHANAYFTNKDISKPNEIACILQKKRIECAIMVQAALNNIQL</sequence>
<dbReference type="SFLD" id="SFLDG01384">
    <property type="entry name" value="thioether_bond_formation_requi"/>
    <property type="match status" value="1"/>
</dbReference>
<dbReference type="PANTHER" id="PTHR43273">
    <property type="entry name" value="ANAEROBIC SULFATASE-MATURATING ENZYME HOMOLOG ASLB-RELATED"/>
    <property type="match status" value="1"/>
</dbReference>
<dbReference type="CDD" id="cd01335">
    <property type="entry name" value="Radical_SAM"/>
    <property type="match status" value="1"/>
</dbReference>
<dbReference type="RefSeq" id="WP_013787665.1">
    <property type="nucleotide sequence ID" value="NC_015555.1"/>
</dbReference>
<dbReference type="SFLD" id="SFLDG01067">
    <property type="entry name" value="SPASM/twitch_domain_containing"/>
    <property type="match status" value="1"/>
</dbReference>
<dbReference type="SMART" id="SM00729">
    <property type="entry name" value="Elp3"/>
    <property type="match status" value="1"/>
</dbReference>
<evidence type="ECO:0000256" key="1">
    <source>
        <dbReference type="ARBA" id="ARBA00001966"/>
    </source>
</evidence>
<dbReference type="InterPro" id="IPR024025">
    <property type="entry name" value="SCIFF_rSAM_maturase"/>
</dbReference>
<keyword evidence="5" id="KW-0408">Iron</keyword>
<proteinExistence type="predicted"/>
<feature type="domain" description="Radical SAM core" evidence="7">
    <location>
        <begin position="90"/>
        <end position="322"/>
    </location>
</feature>
<keyword evidence="6" id="KW-0411">Iron-sulfur</keyword>
<dbReference type="SUPFAM" id="SSF102114">
    <property type="entry name" value="Radical SAM enzymes"/>
    <property type="match status" value="1"/>
</dbReference>
<comment type="cofactor">
    <cofactor evidence="1">
        <name>[4Fe-4S] cluster</name>
        <dbReference type="ChEBI" id="CHEBI:49883"/>
    </cofactor>
</comment>
<dbReference type="GO" id="GO:0016491">
    <property type="term" value="F:oxidoreductase activity"/>
    <property type="evidence" value="ECO:0007669"/>
    <property type="project" value="InterPro"/>
</dbReference>
<dbReference type="InterPro" id="IPR007197">
    <property type="entry name" value="rSAM"/>
</dbReference>
<evidence type="ECO:0000256" key="4">
    <source>
        <dbReference type="ARBA" id="ARBA00022723"/>
    </source>
</evidence>
<keyword evidence="4" id="KW-0479">Metal-binding</keyword>
<dbReference type="GO" id="GO:0051539">
    <property type="term" value="F:4 iron, 4 sulfur cluster binding"/>
    <property type="evidence" value="ECO:0007669"/>
    <property type="project" value="UniProtKB-KW"/>
</dbReference>
<dbReference type="PROSITE" id="PS51918">
    <property type="entry name" value="RADICAL_SAM"/>
    <property type="match status" value="1"/>
</dbReference>
<dbReference type="KEGG" id="txy:Thexy_0878"/>
<dbReference type="InterPro" id="IPR013785">
    <property type="entry name" value="Aldolase_TIM"/>
</dbReference>
<dbReference type="PROSITE" id="PS01305">
    <property type="entry name" value="MOAA_NIFB_PQQE"/>
    <property type="match status" value="1"/>
</dbReference>
<dbReference type="InterPro" id="IPR047602">
    <property type="entry name" value="SPASM_CteB-like"/>
</dbReference>
<dbReference type="CDD" id="cd21124">
    <property type="entry name" value="SPASM_CteB-like"/>
    <property type="match status" value="1"/>
</dbReference>
<dbReference type="HOGENOM" id="CLU_009273_3_3_9"/>
<dbReference type="GO" id="GO:0032324">
    <property type="term" value="P:molybdopterin cofactor biosynthetic process"/>
    <property type="evidence" value="ECO:0007669"/>
    <property type="project" value="UniProtKB-ARBA"/>
</dbReference>
<gene>
    <name evidence="8" type="ordered locus">Thexy_0878</name>
</gene>
<dbReference type="eggNOG" id="COG0641">
    <property type="taxonomic scope" value="Bacteria"/>
</dbReference>
<accession>F6BJF1</accession>
<evidence type="ECO:0000256" key="3">
    <source>
        <dbReference type="ARBA" id="ARBA00022691"/>
    </source>
</evidence>
<dbReference type="Pfam" id="PF04055">
    <property type="entry name" value="Radical_SAM"/>
    <property type="match status" value="1"/>
</dbReference>
<evidence type="ECO:0000256" key="2">
    <source>
        <dbReference type="ARBA" id="ARBA00022485"/>
    </source>
</evidence>
<evidence type="ECO:0000256" key="5">
    <source>
        <dbReference type="ARBA" id="ARBA00023004"/>
    </source>
</evidence>
<name>F6BJF1_THEXL</name>
<dbReference type="Proteomes" id="UP000007239">
    <property type="component" value="Chromosome"/>
</dbReference>
<dbReference type="InterPro" id="IPR058240">
    <property type="entry name" value="rSAM_sf"/>
</dbReference>
<dbReference type="Pfam" id="PF13186">
    <property type="entry name" value="SPASM"/>
    <property type="match status" value="1"/>
</dbReference>
<dbReference type="PANTHER" id="PTHR43273:SF8">
    <property type="entry name" value="RADICAL SAM DOMAIN PROTEIN"/>
    <property type="match status" value="1"/>
</dbReference>
<evidence type="ECO:0000313" key="9">
    <source>
        <dbReference type="Proteomes" id="UP000007239"/>
    </source>
</evidence>
<dbReference type="GO" id="GO:0046872">
    <property type="term" value="F:metal ion binding"/>
    <property type="evidence" value="ECO:0007669"/>
    <property type="project" value="UniProtKB-KW"/>
</dbReference>
<reference evidence="8" key="1">
    <citation type="submission" date="2011-05" db="EMBL/GenBank/DDBJ databases">
        <title>Complete sequence of Thermoanaerobacterium xylanolyticum LX-11.</title>
        <authorList>
            <consortium name="US DOE Joint Genome Institute"/>
            <person name="Lucas S."/>
            <person name="Han J."/>
            <person name="Lapidus A."/>
            <person name="Cheng J.-F."/>
            <person name="Goodwin L."/>
            <person name="Pitluck S."/>
            <person name="Peters L."/>
            <person name="Mikhailova N."/>
            <person name="Lu M."/>
            <person name="Han C."/>
            <person name="Tapia R."/>
            <person name="Land M."/>
            <person name="Hauser L."/>
            <person name="Kyrpides N."/>
            <person name="Ivanova N."/>
            <person name="Pagani I."/>
            <person name="Hemme C."/>
            <person name="Woyke T."/>
        </authorList>
    </citation>
    <scope>NUCLEOTIDE SEQUENCE</scope>
    <source>
        <strain evidence="8">LX-11</strain>
    </source>
</reference>
<dbReference type="STRING" id="858215.Thexy_0878"/>
<evidence type="ECO:0000256" key="6">
    <source>
        <dbReference type="ARBA" id="ARBA00023014"/>
    </source>
</evidence>